<comment type="caution">
    <text evidence="2">The sequence shown here is derived from an EMBL/GenBank/DDBJ whole genome shotgun (WGS) entry which is preliminary data.</text>
</comment>
<evidence type="ECO:0000313" key="3">
    <source>
        <dbReference type="Proteomes" id="UP001242045"/>
    </source>
</evidence>
<dbReference type="EMBL" id="JAUSRD010000023">
    <property type="protein sequence ID" value="MDP9897042.1"/>
    <property type="molecule type" value="Genomic_DNA"/>
</dbReference>
<feature type="signal peptide" evidence="1">
    <location>
        <begin position="1"/>
        <end position="22"/>
    </location>
</feature>
<dbReference type="Proteomes" id="UP001242045">
    <property type="component" value="Unassembled WGS sequence"/>
</dbReference>
<dbReference type="RefSeq" id="WP_307687110.1">
    <property type="nucleotide sequence ID" value="NZ_JAUSRD010000023.1"/>
</dbReference>
<dbReference type="PROSITE" id="PS51257">
    <property type="entry name" value="PROKAR_LIPOPROTEIN"/>
    <property type="match status" value="1"/>
</dbReference>
<protein>
    <recommendedName>
        <fullName evidence="4">Lipoprotein</fullName>
    </recommendedName>
</protein>
<gene>
    <name evidence="2" type="ORF">J2W31_006184</name>
</gene>
<evidence type="ECO:0000313" key="2">
    <source>
        <dbReference type="EMBL" id="MDP9897042.1"/>
    </source>
</evidence>
<name>A0AAW8DAQ8_9BURK</name>
<feature type="chain" id="PRO_5043454409" description="Lipoprotein" evidence="1">
    <location>
        <begin position="23"/>
        <end position="251"/>
    </location>
</feature>
<organism evidence="2 3">
    <name type="scientific">Variovorax boronicumulans</name>
    <dbReference type="NCBI Taxonomy" id="436515"/>
    <lineage>
        <taxon>Bacteria</taxon>
        <taxon>Pseudomonadati</taxon>
        <taxon>Pseudomonadota</taxon>
        <taxon>Betaproteobacteria</taxon>
        <taxon>Burkholderiales</taxon>
        <taxon>Comamonadaceae</taxon>
        <taxon>Variovorax</taxon>
    </lineage>
</organism>
<sequence length="251" mass="27870">MLNRIFAIICFLILAGCTTAPAISPNSGKIAKGSKIGLLVYMPAPAQHMHVGTTVFNNFSTPYQFPWNPTVRTYEAFQSDLEKAGFQVVRLTSYATTSVNALAIEKDGRWIANPRQEWSAKKLKEEQISAVVVVEGKRTLTRMECTGGPCAESYMENSGLFTRGMFASTRYFAVPAMELKIFTLNDPLEITAYEPLKTIQRTRVRQLNDFADPRDFKRLTTTEFSPVAASIDGYIKSISRSTAQSLVTGVN</sequence>
<reference evidence="2" key="1">
    <citation type="submission" date="2023-07" db="EMBL/GenBank/DDBJ databases">
        <title>Sorghum-associated microbial communities from plants grown in Nebraska, USA.</title>
        <authorList>
            <person name="Schachtman D."/>
        </authorList>
    </citation>
    <scope>NUCLEOTIDE SEQUENCE</scope>
    <source>
        <strain evidence="2">DS3754</strain>
    </source>
</reference>
<evidence type="ECO:0000256" key="1">
    <source>
        <dbReference type="SAM" id="SignalP"/>
    </source>
</evidence>
<dbReference type="AlphaFoldDB" id="A0AAW8DAQ8"/>
<keyword evidence="1" id="KW-0732">Signal</keyword>
<evidence type="ECO:0008006" key="4">
    <source>
        <dbReference type="Google" id="ProtNLM"/>
    </source>
</evidence>
<accession>A0AAW8DAQ8</accession>
<proteinExistence type="predicted"/>